<reference evidence="2" key="1">
    <citation type="submission" date="2016-01" db="EMBL/GenBank/DDBJ databases">
        <authorList>
            <person name="Peeters C."/>
        </authorList>
    </citation>
    <scope>NUCLEOTIDE SEQUENCE [LARGE SCALE GENOMIC DNA]</scope>
    <source>
        <strain evidence="2">LMG 29317</strain>
    </source>
</reference>
<dbReference type="InterPro" id="IPR041131">
    <property type="entry name" value="MuF_C"/>
</dbReference>
<accession>A0A158JTI8</accession>
<gene>
    <name evidence="2" type="ORF">AWB74_04313</name>
</gene>
<feature type="domain" description="Phage MuF C-terminal" evidence="1">
    <location>
        <begin position="64"/>
        <end position="155"/>
    </location>
</feature>
<dbReference type="AlphaFoldDB" id="A0A158JTI8"/>
<evidence type="ECO:0000259" key="1">
    <source>
        <dbReference type="Pfam" id="PF18819"/>
    </source>
</evidence>
<comment type="caution">
    <text evidence="2">The sequence shown here is derived from an EMBL/GenBank/DDBJ whole genome shotgun (WGS) entry which is preliminary data.</text>
</comment>
<dbReference type="EMBL" id="FCOM02000019">
    <property type="protein sequence ID" value="SAL72127.1"/>
    <property type="molecule type" value="Genomic_DNA"/>
</dbReference>
<sequence length="174" mass="18896">MPMEDPNYRELLGLVMQANMAGIAEHSRIIVVGKTPPVLLALPGLAISQLPLVITGKVIDKVHFDHGITRPVLERLYDTIARPKAIYRSETAGGAVVVTFEVRPVSLPVIVALHPGKQLGRKACNVIASIYAKDFAGIEEVWKKRGLLLWELKRKCPAGVTTTEALIAKCGTTP</sequence>
<evidence type="ECO:0000313" key="2">
    <source>
        <dbReference type="EMBL" id="SAL72127.1"/>
    </source>
</evidence>
<evidence type="ECO:0000313" key="3">
    <source>
        <dbReference type="Proteomes" id="UP000055019"/>
    </source>
</evidence>
<organism evidence="2 3">
    <name type="scientific">Caballeronia arvi</name>
    <dbReference type="NCBI Taxonomy" id="1777135"/>
    <lineage>
        <taxon>Bacteria</taxon>
        <taxon>Pseudomonadati</taxon>
        <taxon>Pseudomonadota</taxon>
        <taxon>Betaproteobacteria</taxon>
        <taxon>Burkholderiales</taxon>
        <taxon>Burkholderiaceae</taxon>
        <taxon>Caballeronia</taxon>
    </lineage>
</organism>
<name>A0A158JTI8_9BURK</name>
<proteinExistence type="predicted"/>
<dbReference type="Pfam" id="PF18819">
    <property type="entry name" value="MuF_C"/>
    <property type="match status" value="1"/>
</dbReference>
<protein>
    <recommendedName>
        <fullName evidence="1">Phage MuF C-terminal domain-containing protein</fullName>
    </recommendedName>
</protein>
<keyword evidence="3" id="KW-1185">Reference proteome</keyword>
<dbReference type="Proteomes" id="UP000055019">
    <property type="component" value="Unassembled WGS sequence"/>
</dbReference>